<evidence type="ECO:0000256" key="2">
    <source>
        <dbReference type="ARBA" id="ARBA00004604"/>
    </source>
</evidence>
<gene>
    <name evidence="12" type="primary">UTP7</name>
    <name evidence="12" type="ORF">HK099_005322</name>
</gene>
<evidence type="ECO:0000256" key="4">
    <source>
        <dbReference type="ARBA" id="ARBA00022574"/>
    </source>
</evidence>
<dbReference type="Gene3D" id="2.130.10.10">
    <property type="entry name" value="YVTN repeat-like/Quinoprotein amine dehydrogenase"/>
    <property type="match status" value="1"/>
</dbReference>
<dbReference type="GO" id="GO:0000462">
    <property type="term" value="P:maturation of SSU-rRNA from tricistronic rRNA transcript (SSU-rRNA, 5.8S rRNA, LSU-rRNA)"/>
    <property type="evidence" value="ECO:0007669"/>
    <property type="project" value="TreeGrafter"/>
</dbReference>
<evidence type="ECO:0000256" key="9">
    <source>
        <dbReference type="SAM" id="MobiDB-lite"/>
    </source>
</evidence>
<dbReference type="InterPro" id="IPR015943">
    <property type="entry name" value="WD40/YVTN_repeat-like_dom_sf"/>
</dbReference>
<dbReference type="GO" id="GO:0030686">
    <property type="term" value="C:90S preribosome"/>
    <property type="evidence" value="ECO:0007669"/>
    <property type="project" value="TreeGrafter"/>
</dbReference>
<dbReference type="SMART" id="SM01033">
    <property type="entry name" value="BING4CT"/>
    <property type="match status" value="1"/>
</dbReference>
<keyword evidence="4 8" id="KW-0853">WD repeat</keyword>
<dbReference type="PROSITE" id="PS50082">
    <property type="entry name" value="WD_REPEATS_2"/>
    <property type="match status" value="1"/>
</dbReference>
<evidence type="ECO:0000256" key="10">
    <source>
        <dbReference type="SAM" id="Phobius"/>
    </source>
</evidence>
<feature type="region of interest" description="Disordered" evidence="9">
    <location>
        <begin position="453"/>
        <end position="475"/>
    </location>
</feature>
<accession>A0AAD5TZ76</accession>
<reference evidence="12" key="1">
    <citation type="submission" date="2020-05" db="EMBL/GenBank/DDBJ databases">
        <title>Phylogenomic resolution of chytrid fungi.</title>
        <authorList>
            <person name="Stajich J.E."/>
            <person name="Amses K."/>
            <person name="Simmons R."/>
            <person name="Seto K."/>
            <person name="Myers J."/>
            <person name="Bonds A."/>
            <person name="Quandt C.A."/>
            <person name="Barry K."/>
            <person name="Liu P."/>
            <person name="Grigoriev I."/>
            <person name="Longcore J.E."/>
            <person name="James T.Y."/>
        </authorList>
    </citation>
    <scope>NUCLEOTIDE SEQUENCE</scope>
    <source>
        <strain evidence="12">JEL0476</strain>
    </source>
</reference>
<keyword evidence="13" id="KW-1185">Reference proteome</keyword>
<dbReference type="PANTHER" id="PTHR14085">
    <property type="entry name" value="WD-REPEAT PROTEIN BING4"/>
    <property type="match status" value="1"/>
</dbReference>
<dbReference type="InterPro" id="IPR012952">
    <property type="entry name" value="BING4_C_dom"/>
</dbReference>
<dbReference type="InterPro" id="IPR040315">
    <property type="entry name" value="WDR46/Utp7"/>
</dbReference>
<dbReference type="Pfam" id="PF01553">
    <property type="entry name" value="Acyltransferase"/>
    <property type="match status" value="1"/>
</dbReference>
<feature type="compositionally biased region" description="Polar residues" evidence="9">
    <location>
        <begin position="464"/>
        <end position="475"/>
    </location>
</feature>
<dbReference type="InterPro" id="IPR036322">
    <property type="entry name" value="WD40_repeat_dom_sf"/>
</dbReference>
<feature type="transmembrane region" description="Helical" evidence="10">
    <location>
        <begin position="874"/>
        <end position="896"/>
    </location>
</feature>
<dbReference type="AlphaFoldDB" id="A0AAD5TZ76"/>
<comment type="subcellular location">
    <subcellularLocation>
        <location evidence="2">Nucleus</location>
        <location evidence="2">Nucleolus</location>
    </subcellularLocation>
</comment>
<feature type="domain" description="BING4 C-terminal" evidence="11">
    <location>
        <begin position="345"/>
        <end position="424"/>
    </location>
</feature>
<evidence type="ECO:0000256" key="8">
    <source>
        <dbReference type="PROSITE-ProRule" id="PRU00221"/>
    </source>
</evidence>
<dbReference type="PROSITE" id="PS50294">
    <property type="entry name" value="WD_REPEATS_REGION"/>
    <property type="match status" value="1"/>
</dbReference>
<comment type="caution">
    <text evidence="12">The sequence shown here is derived from an EMBL/GenBank/DDBJ whole genome shotgun (WGS) entry which is preliminary data.</text>
</comment>
<dbReference type="PROSITE" id="PS00678">
    <property type="entry name" value="WD_REPEATS_1"/>
    <property type="match status" value="1"/>
</dbReference>
<keyword evidence="10" id="KW-0812">Transmembrane</keyword>
<feature type="non-terminal residue" evidence="12">
    <location>
        <position position="1015"/>
    </location>
</feature>
<evidence type="ECO:0000256" key="3">
    <source>
        <dbReference type="ARBA" id="ARBA00022552"/>
    </source>
</evidence>
<dbReference type="Pfam" id="PF08149">
    <property type="entry name" value="BING4CT"/>
    <property type="match status" value="1"/>
</dbReference>
<feature type="repeat" description="WD" evidence="8">
    <location>
        <begin position="264"/>
        <end position="305"/>
    </location>
</feature>
<protein>
    <recommendedName>
        <fullName evidence="7">U three protein 7</fullName>
    </recommendedName>
</protein>
<sequence>MKTASKISEHKKEDALLEPYLRGNHNIPIGNIKDKKLKGNLRKTEAKFKNAAVKAVQSELLLTEDKGFLEVDNMEKTFKFSQKILKEHVDMNTKNKMFELKLDEFGPYKIDYTKNGRNLLIGGKKGHVATFDWKSGKLGCELHLRESVKDVKWLHNETMFAVAQKKYTYIYDNTGMEIHCLRDHIEVNSLDYLNYHFLLVSVGNAGYLKYRDTSTGKIVAEMRTGLGRCDTMTQNNYNAIMHLGHNNGTVTLWSPNVTTPLVKMFTHRGPVNSIAIDRGGNYMATSGLDGHLKIWDIRTYKPLHDYYTPTPASSVCISDTGLLAVGFGPNINVWKDALKTKATSPYMTHLQPSCFVEDMQFCPFEDILGFGHSNGIRSLVIPGSGEANFDSMEANPYQTKKQRQESEVHNLMDKIQPEMISINPDFIGNLDRAPTEVKAEERVLEWEANNPTEKFVPKRKQRGKSSAQRKYNKKQSNVIDSNKLDLLKKIKAEKAKNALAARIRSGGGVIEERWDPFNRFKVNLEKSDRSTSLELNLSRTFGAIPVERPQDLTKSGKGTIFSSDLSRKTIQGNKTKFTAELKPRSTIQLLNGVKFEVSEVLSDNLIILKNPFEENSLPEKEVDGVSYKIIPHVDQGEMFKTVYDSLHKEQAIGIFPEGGSHDRSEFLPLKPGFALMALGAMDMYPGLDVKIVPCGLNYFNPDRFRSRVVVEFGEPISVSAELVNLFHNGGSDKRLAVQTLLDQTHNRLKAIAVTAPDFETLMILQAARRLYRPVHKKLDIDQSLEITRKFGLGYSKFQSEPKVLELTRKVKDYNKLLYAFGIKDHQVKNMAIGGYWAFKTLIKINDKSLEKAAEAKRESKVKIEGKDVIGSWKLIIGAVLFPAFYIFYTLIFGLYLKYLGHNYVFLKSLVFLFGFLPTIAVLTTLAYETELDIFQSLAPLVIASFSSSHQHESVRVMRSELQNLICEIIDEYGPKLENISKEDFNTRRIVKKKDVDYSKKINEDIKKNSLKAKDG</sequence>
<keyword evidence="10" id="KW-1133">Transmembrane helix</keyword>
<name>A0AAD5TZ76_9FUNG</name>
<dbReference type="GO" id="GO:0016746">
    <property type="term" value="F:acyltransferase activity"/>
    <property type="evidence" value="ECO:0007669"/>
    <property type="project" value="InterPro"/>
</dbReference>
<proteinExistence type="predicted"/>
<evidence type="ECO:0000256" key="6">
    <source>
        <dbReference type="ARBA" id="ARBA00023242"/>
    </source>
</evidence>
<dbReference type="EMBL" id="JADGJW010000408">
    <property type="protein sequence ID" value="KAJ3217838.1"/>
    <property type="molecule type" value="Genomic_DNA"/>
</dbReference>
<organism evidence="12 13">
    <name type="scientific">Clydaea vesicula</name>
    <dbReference type="NCBI Taxonomy" id="447962"/>
    <lineage>
        <taxon>Eukaryota</taxon>
        <taxon>Fungi</taxon>
        <taxon>Fungi incertae sedis</taxon>
        <taxon>Chytridiomycota</taxon>
        <taxon>Chytridiomycota incertae sedis</taxon>
        <taxon>Chytridiomycetes</taxon>
        <taxon>Lobulomycetales</taxon>
        <taxon>Lobulomycetaceae</taxon>
        <taxon>Clydaea</taxon>
    </lineage>
</organism>
<evidence type="ECO:0000256" key="7">
    <source>
        <dbReference type="ARBA" id="ARBA00076453"/>
    </source>
</evidence>
<dbReference type="InterPro" id="IPR019775">
    <property type="entry name" value="WD40_repeat_CS"/>
</dbReference>
<dbReference type="PANTHER" id="PTHR14085:SF3">
    <property type="entry name" value="WD REPEAT-CONTAINING PROTEIN 46"/>
    <property type="match status" value="1"/>
</dbReference>
<feature type="transmembrane region" description="Helical" evidence="10">
    <location>
        <begin position="908"/>
        <end position="927"/>
    </location>
</feature>
<keyword evidence="5" id="KW-0677">Repeat</keyword>
<dbReference type="SMART" id="SM00320">
    <property type="entry name" value="WD40"/>
    <property type="match status" value="5"/>
</dbReference>
<evidence type="ECO:0000256" key="5">
    <source>
        <dbReference type="ARBA" id="ARBA00022737"/>
    </source>
</evidence>
<dbReference type="Pfam" id="PF00400">
    <property type="entry name" value="WD40"/>
    <property type="match status" value="1"/>
</dbReference>
<dbReference type="InterPro" id="IPR001680">
    <property type="entry name" value="WD40_rpt"/>
</dbReference>
<dbReference type="SUPFAM" id="SSF50978">
    <property type="entry name" value="WD40 repeat-like"/>
    <property type="match status" value="1"/>
</dbReference>
<keyword evidence="6" id="KW-0539">Nucleus</keyword>
<keyword evidence="10" id="KW-0472">Membrane</keyword>
<comment type="function">
    <text evidence="1">Involved in nucleolar processing of pre-18S ribosomal RNA.</text>
</comment>
<evidence type="ECO:0000313" key="12">
    <source>
        <dbReference type="EMBL" id="KAJ3217838.1"/>
    </source>
</evidence>
<keyword evidence="3" id="KW-0698">rRNA processing</keyword>
<dbReference type="Proteomes" id="UP001211065">
    <property type="component" value="Unassembled WGS sequence"/>
</dbReference>
<evidence type="ECO:0000259" key="11">
    <source>
        <dbReference type="SMART" id="SM01033"/>
    </source>
</evidence>
<dbReference type="GO" id="GO:0032040">
    <property type="term" value="C:small-subunit processome"/>
    <property type="evidence" value="ECO:0007669"/>
    <property type="project" value="TreeGrafter"/>
</dbReference>
<dbReference type="InterPro" id="IPR002123">
    <property type="entry name" value="Plipid/glycerol_acylTrfase"/>
</dbReference>
<dbReference type="SUPFAM" id="SSF69593">
    <property type="entry name" value="Glycerol-3-phosphate (1)-acyltransferase"/>
    <property type="match status" value="1"/>
</dbReference>
<evidence type="ECO:0000256" key="1">
    <source>
        <dbReference type="ARBA" id="ARBA00004099"/>
    </source>
</evidence>
<evidence type="ECO:0000313" key="13">
    <source>
        <dbReference type="Proteomes" id="UP001211065"/>
    </source>
</evidence>
<dbReference type="FunFam" id="2.130.10.10:FF:000378">
    <property type="entry name" value="U3 small nucleolar RNA-associated protein 7"/>
    <property type="match status" value="1"/>
</dbReference>